<dbReference type="EMBL" id="JAQOWY010000429">
    <property type="protein sequence ID" value="KAK1842186.1"/>
    <property type="molecule type" value="Genomic_DNA"/>
</dbReference>
<sequence length="140" mass="15071">MSSADLFALFALGPDKPGTGGADGGEHRDRVEKLRQQLVNGSDASCFQLRPSEPSLRSGGRHQELPSDELYLGLEDWPHILVAIHANHGSSNENEVAPGNGVKCFNTSLLRVTSTCEIIRRRQNGVPRLLEKSALTSGPG</sequence>
<protein>
    <submittedName>
        <fullName evidence="1">Uncharacterized protein</fullName>
    </submittedName>
</protein>
<evidence type="ECO:0000313" key="2">
    <source>
        <dbReference type="Proteomes" id="UP001243330"/>
    </source>
</evidence>
<dbReference type="AlphaFoldDB" id="A0AAD9A639"/>
<keyword evidence="2" id="KW-1185">Reference proteome</keyword>
<dbReference type="Proteomes" id="UP001243330">
    <property type="component" value="Unassembled WGS sequence"/>
</dbReference>
<accession>A0AAD9A639</accession>
<reference evidence="1" key="1">
    <citation type="submission" date="2023-01" db="EMBL/GenBank/DDBJ databases">
        <title>Colletotrichum chrysophilum M932 genome sequence.</title>
        <authorList>
            <person name="Baroncelli R."/>
        </authorList>
    </citation>
    <scope>NUCLEOTIDE SEQUENCE</scope>
    <source>
        <strain evidence="1">M932</strain>
    </source>
</reference>
<gene>
    <name evidence="1" type="ORF">CCHR01_15199</name>
</gene>
<proteinExistence type="predicted"/>
<comment type="caution">
    <text evidence="1">The sequence shown here is derived from an EMBL/GenBank/DDBJ whole genome shotgun (WGS) entry which is preliminary data.</text>
</comment>
<name>A0AAD9A639_9PEZI</name>
<evidence type="ECO:0000313" key="1">
    <source>
        <dbReference type="EMBL" id="KAK1842186.1"/>
    </source>
</evidence>
<organism evidence="1 2">
    <name type="scientific">Colletotrichum chrysophilum</name>
    <dbReference type="NCBI Taxonomy" id="1836956"/>
    <lineage>
        <taxon>Eukaryota</taxon>
        <taxon>Fungi</taxon>
        <taxon>Dikarya</taxon>
        <taxon>Ascomycota</taxon>
        <taxon>Pezizomycotina</taxon>
        <taxon>Sordariomycetes</taxon>
        <taxon>Hypocreomycetidae</taxon>
        <taxon>Glomerellales</taxon>
        <taxon>Glomerellaceae</taxon>
        <taxon>Colletotrichum</taxon>
        <taxon>Colletotrichum gloeosporioides species complex</taxon>
    </lineage>
</organism>